<dbReference type="RefSeq" id="WP_353930600.1">
    <property type="nucleotide sequence ID" value="NZ_CP150886.1"/>
</dbReference>
<organism evidence="2 3">
    <name type="scientific">Okeanomitos corallinicola TIOX110</name>
    <dbReference type="NCBI Taxonomy" id="3133117"/>
    <lineage>
        <taxon>Bacteria</taxon>
        <taxon>Bacillati</taxon>
        <taxon>Cyanobacteriota</taxon>
        <taxon>Cyanophyceae</taxon>
        <taxon>Nostocales</taxon>
        <taxon>Aphanizomenonaceae</taxon>
        <taxon>Okeanomitos</taxon>
    </lineage>
</organism>
<gene>
    <name evidence="2" type="ORF">WJM97_20410</name>
</gene>
<dbReference type="Proteomes" id="UP001483337">
    <property type="component" value="Chromosome"/>
</dbReference>
<keyword evidence="1" id="KW-0812">Transmembrane</keyword>
<accession>A0ABZ2UWA2</accession>
<protein>
    <submittedName>
        <fullName evidence="2">Uncharacterized protein</fullName>
    </submittedName>
</protein>
<keyword evidence="1" id="KW-1133">Transmembrane helix</keyword>
<keyword evidence="3" id="KW-1185">Reference proteome</keyword>
<feature type="transmembrane region" description="Helical" evidence="1">
    <location>
        <begin position="67"/>
        <end position="85"/>
    </location>
</feature>
<name>A0ABZ2UWA2_9CYAN</name>
<reference evidence="2 3" key="1">
    <citation type="submission" date="2024-04" db="EMBL/GenBank/DDBJ databases">
        <title>Okeanomitos corallinicola gen. &amp; sp. nov. (Nostocales, Cyanobacteria), a new toxic marine heterocyst-forming cyanobacterium from a coral reef.</title>
        <authorList>
            <person name="Li H."/>
            <person name="Li R."/>
            <person name="Kang J."/>
            <person name="Hii K.S."/>
            <person name="Mohamed H.F."/>
            <person name="Xu X."/>
            <person name="Luo Z."/>
        </authorList>
    </citation>
    <scope>NUCLEOTIDE SEQUENCE [LARGE SCALE GENOMIC DNA]</scope>
    <source>
        <strain evidence="2 3">TIOX110</strain>
    </source>
</reference>
<evidence type="ECO:0000313" key="2">
    <source>
        <dbReference type="EMBL" id="WZB87688.1"/>
    </source>
</evidence>
<evidence type="ECO:0000256" key="1">
    <source>
        <dbReference type="SAM" id="Phobius"/>
    </source>
</evidence>
<sequence length="170" mass="19224">MKTAEKLAAGWLLTLGFMFLTTSVSAVITKHTTLKPILPGIENEALAKDFVNREAIYQLDNTATQGLMYGVPTALLGGWLVLGTYKQKRRNAKALMQEELENLHYQEQIKLSQFYQMLQENNGRITLLSFAMQSQLPATEAKQFLDQKAKEFNANFQVNEEGSVSYHFDV</sequence>
<keyword evidence="1" id="KW-0472">Membrane</keyword>
<dbReference type="EMBL" id="CP150886">
    <property type="protein sequence ID" value="WZB87688.1"/>
    <property type="molecule type" value="Genomic_DNA"/>
</dbReference>
<proteinExistence type="predicted"/>
<evidence type="ECO:0000313" key="3">
    <source>
        <dbReference type="Proteomes" id="UP001483337"/>
    </source>
</evidence>